<sequence length="93" mass="10538">MRLQSVPIVWSLFHCECRCDETRRLTLEQGVGVSSDLLDNHGRSDRGRSVEGSSPCVFLFALLRVGGVFLHRGPAVWQEWLTWLSGSPRILEK</sequence>
<dbReference type="AlphaFoldDB" id="A0ABD1XMF3"/>
<proteinExistence type="predicted"/>
<gene>
    <name evidence="1" type="ORF">R1flu_028476</name>
</gene>
<protein>
    <recommendedName>
        <fullName evidence="3">Secreted protein</fullName>
    </recommendedName>
</protein>
<evidence type="ECO:0000313" key="2">
    <source>
        <dbReference type="Proteomes" id="UP001605036"/>
    </source>
</evidence>
<evidence type="ECO:0000313" key="1">
    <source>
        <dbReference type="EMBL" id="KAL2609903.1"/>
    </source>
</evidence>
<reference evidence="1 2" key="1">
    <citation type="submission" date="2024-09" db="EMBL/GenBank/DDBJ databases">
        <title>Chromosome-scale assembly of Riccia fluitans.</title>
        <authorList>
            <person name="Paukszto L."/>
            <person name="Sawicki J."/>
            <person name="Karawczyk K."/>
            <person name="Piernik-Szablinska J."/>
            <person name="Szczecinska M."/>
            <person name="Mazdziarz M."/>
        </authorList>
    </citation>
    <scope>NUCLEOTIDE SEQUENCE [LARGE SCALE GENOMIC DNA]</scope>
    <source>
        <strain evidence="1">Rf_01</strain>
        <tissue evidence="1">Aerial parts of the thallus</tissue>
    </source>
</reference>
<name>A0ABD1XMF3_9MARC</name>
<organism evidence="1 2">
    <name type="scientific">Riccia fluitans</name>
    <dbReference type="NCBI Taxonomy" id="41844"/>
    <lineage>
        <taxon>Eukaryota</taxon>
        <taxon>Viridiplantae</taxon>
        <taxon>Streptophyta</taxon>
        <taxon>Embryophyta</taxon>
        <taxon>Marchantiophyta</taxon>
        <taxon>Marchantiopsida</taxon>
        <taxon>Marchantiidae</taxon>
        <taxon>Marchantiales</taxon>
        <taxon>Ricciaceae</taxon>
        <taxon>Riccia</taxon>
    </lineage>
</organism>
<keyword evidence="2" id="KW-1185">Reference proteome</keyword>
<accession>A0ABD1XMF3</accession>
<dbReference type="Proteomes" id="UP001605036">
    <property type="component" value="Unassembled WGS sequence"/>
</dbReference>
<comment type="caution">
    <text evidence="1">The sequence shown here is derived from an EMBL/GenBank/DDBJ whole genome shotgun (WGS) entry which is preliminary data.</text>
</comment>
<evidence type="ECO:0008006" key="3">
    <source>
        <dbReference type="Google" id="ProtNLM"/>
    </source>
</evidence>
<dbReference type="EMBL" id="JBHFFA010000008">
    <property type="protein sequence ID" value="KAL2609903.1"/>
    <property type="molecule type" value="Genomic_DNA"/>
</dbReference>